<dbReference type="GO" id="GO:0015031">
    <property type="term" value="P:protein transport"/>
    <property type="evidence" value="ECO:0007669"/>
    <property type="project" value="UniProtKB-KW"/>
</dbReference>
<keyword evidence="7 10" id="KW-0653">Protein transport</keyword>
<dbReference type="GO" id="GO:0050185">
    <property type="term" value="F:phosphatidylinositol deacylase activity"/>
    <property type="evidence" value="ECO:0007669"/>
    <property type="project" value="TreeGrafter"/>
</dbReference>
<feature type="domain" description="GPI inositol-deacylase PGAP1-like alpha/beta" evidence="11">
    <location>
        <begin position="48"/>
        <end position="216"/>
    </location>
</feature>
<gene>
    <name evidence="12" type="ORF">PSACC_01239</name>
</gene>
<dbReference type="GO" id="GO:0006505">
    <property type="term" value="P:GPI anchor metabolic process"/>
    <property type="evidence" value="ECO:0007669"/>
    <property type="project" value="TreeGrafter"/>
</dbReference>
<keyword evidence="8 10" id="KW-1133">Transmembrane helix</keyword>
<keyword evidence="6 10" id="KW-0256">Endoplasmic reticulum</keyword>
<evidence type="ECO:0000256" key="3">
    <source>
        <dbReference type="ARBA" id="ARBA00022448"/>
    </source>
</evidence>
<dbReference type="InterPro" id="IPR012908">
    <property type="entry name" value="PGAP1-ab_dom-like"/>
</dbReference>
<dbReference type="InterPro" id="IPR039529">
    <property type="entry name" value="PGAP1/BST1"/>
</dbReference>
<feature type="transmembrane region" description="Helical" evidence="10">
    <location>
        <begin position="734"/>
        <end position="758"/>
    </location>
</feature>
<evidence type="ECO:0000256" key="10">
    <source>
        <dbReference type="RuleBase" id="RU365011"/>
    </source>
</evidence>
<accession>A0A2H9TMK3</accession>
<evidence type="ECO:0000256" key="4">
    <source>
        <dbReference type="ARBA" id="ARBA00022692"/>
    </source>
</evidence>
<protein>
    <recommendedName>
        <fullName evidence="10">GPI inositol-deacylase</fullName>
        <ecNumber evidence="10">3.1.-.-</ecNumber>
    </recommendedName>
</protein>
<reference evidence="12 13" key="1">
    <citation type="submission" date="2016-10" db="EMBL/GenBank/DDBJ databases">
        <title>The genome of Paramicrosporidium saccamoebae is the missing link in understanding Cryptomycota and Microsporidia evolution.</title>
        <authorList>
            <person name="Quandt C.A."/>
            <person name="Beaudet D."/>
            <person name="Corsaro D."/>
            <person name="Michel R."/>
            <person name="Corradi N."/>
            <person name="James T."/>
        </authorList>
    </citation>
    <scope>NUCLEOTIDE SEQUENCE [LARGE SCALE GENOMIC DNA]</scope>
    <source>
        <strain evidence="12 13">KSL3</strain>
    </source>
</reference>
<comment type="subcellular location">
    <subcellularLocation>
        <location evidence="1">Endoplasmic reticulum membrane</location>
        <topology evidence="1">Multi-pass membrane protein</topology>
    </subcellularLocation>
</comment>
<keyword evidence="3 10" id="KW-0813">Transport</keyword>
<evidence type="ECO:0000256" key="5">
    <source>
        <dbReference type="ARBA" id="ARBA00022801"/>
    </source>
</evidence>
<evidence type="ECO:0000256" key="1">
    <source>
        <dbReference type="ARBA" id="ARBA00004477"/>
    </source>
</evidence>
<feature type="transmembrane region" description="Helical" evidence="10">
    <location>
        <begin position="578"/>
        <end position="603"/>
    </location>
</feature>
<dbReference type="STRING" id="1246581.A0A2H9TMK3"/>
<dbReference type="PANTHER" id="PTHR15495:SF7">
    <property type="entry name" value="GPI INOSITOL-DEACYLASE"/>
    <property type="match status" value="1"/>
</dbReference>
<dbReference type="Gene3D" id="3.40.50.1820">
    <property type="entry name" value="alpha/beta hydrolase"/>
    <property type="match status" value="1"/>
</dbReference>
<comment type="similarity">
    <text evidence="2 10">Belongs to the GPI inositol-deacylase family.</text>
</comment>
<dbReference type="AlphaFoldDB" id="A0A2H9TMK3"/>
<feature type="transmembrane region" description="Helical" evidence="10">
    <location>
        <begin position="694"/>
        <end position="713"/>
    </location>
</feature>
<feature type="transmembrane region" description="Helical" evidence="10">
    <location>
        <begin position="623"/>
        <end position="649"/>
    </location>
</feature>
<dbReference type="OrthoDB" id="348976at2759"/>
<evidence type="ECO:0000313" key="12">
    <source>
        <dbReference type="EMBL" id="PJF18966.1"/>
    </source>
</evidence>
<dbReference type="EC" id="3.1.-.-" evidence="10"/>
<proteinExistence type="inferred from homology"/>
<keyword evidence="9 10" id="KW-0472">Membrane</keyword>
<dbReference type="InterPro" id="IPR029058">
    <property type="entry name" value="AB_hydrolase_fold"/>
</dbReference>
<keyword evidence="4 10" id="KW-0812">Transmembrane</keyword>
<organism evidence="12 13">
    <name type="scientific">Paramicrosporidium saccamoebae</name>
    <dbReference type="NCBI Taxonomy" id="1246581"/>
    <lineage>
        <taxon>Eukaryota</taxon>
        <taxon>Fungi</taxon>
        <taxon>Fungi incertae sedis</taxon>
        <taxon>Cryptomycota</taxon>
        <taxon>Cryptomycota incertae sedis</taxon>
        <taxon>Paramicrosporidium</taxon>
    </lineage>
</organism>
<sequence length="774" mass="87494">MTEPQRCEAVPVVDSFANISAYERDLRWSSYVPTYSLFLFVEKMEDFEPVLLIPGHGGGHVQLGYFAQRLKEAGLTRNINFDVYAVNHNNEYSGIHGASTIRQSLFMTDCINYILSRYNGRAKHVVLVGHSMGGVISSSVFLNALHTPGSVKSIITMGSPHYSSAASFDWNLEKFYHGIQQLWRDSSPLLEGVVMRTILFGAHDKIISSELGFLESDHVIRQWTGYTSSMWCYPRHNPFTSCKNAVGIGVRAVLEQFSPETGLLLSADQRRTGKDISAELLECKSLGSHETTIQPKRDVAEMLHGRFFEISTATNGNFHVELTSTANLLECLKVETLPRADFSAEVLPLNGTSMAWSLRISSKAKSLKVVRIDARSCHGSFGYLYVSKAALTRRPLWSTLRFYRTSSVTFPASQHLHRRVEVKVPTSDVYYKIHFSCVSTQLVVRVKNSQNGETVWFNGQRTMIVRMHRNPLIRNAFRTDKVDIWMSPECGEESVTIAFSISLLATAGLWMRRYCWWIIGIGFVAALAGLFESRPLKFWQPDVFLIFFSILCVKHFAGEKFLPTVVWEYLLLSGDPGMIPTIIVFAFFWIAVISVFNLVQWPLSYFNFFAESKKRSRGSFQSVIYPAAILTPIPYALLFAFLGMSVVMLTRPENSCVARGYLKLLAMVNATNVILLGVWPKNLMNGSWSVIDHAPWLTLPIAICADLLAYGRINYSAMGRYPARIVRWTMTGLVLAWSRRMLFMMTYGLAVIAIIMIIDYTNTRPPRADRVERL</sequence>
<dbReference type="Proteomes" id="UP000240830">
    <property type="component" value="Unassembled WGS sequence"/>
</dbReference>
<dbReference type="GO" id="GO:0006888">
    <property type="term" value="P:endoplasmic reticulum to Golgi vesicle-mediated transport"/>
    <property type="evidence" value="ECO:0007669"/>
    <property type="project" value="TreeGrafter"/>
</dbReference>
<dbReference type="Pfam" id="PF07819">
    <property type="entry name" value="PGAP1"/>
    <property type="match status" value="1"/>
</dbReference>
<feature type="transmembrane region" description="Helical" evidence="10">
    <location>
        <begin position="661"/>
        <end position="679"/>
    </location>
</feature>
<feature type="transmembrane region" description="Helical" evidence="10">
    <location>
        <begin position="514"/>
        <end position="532"/>
    </location>
</feature>
<evidence type="ECO:0000256" key="8">
    <source>
        <dbReference type="ARBA" id="ARBA00022989"/>
    </source>
</evidence>
<dbReference type="PANTHER" id="PTHR15495">
    <property type="entry name" value="NEGATIVE REGULATOR OF VESICLE FORMATION-RELATED"/>
    <property type="match status" value="1"/>
</dbReference>
<keyword evidence="5 10" id="KW-0378">Hydrolase</keyword>
<name>A0A2H9TMK3_9FUNG</name>
<evidence type="ECO:0000259" key="11">
    <source>
        <dbReference type="Pfam" id="PF07819"/>
    </source>
</evidence>
<evidence type="ECO:0000313" key="13">
    <source>
        <dbReference type="Proteomes" id="UP000240830"/>
    </source>
</evidence>
<keyword evidence="13" id="KW-1185">Reference proteome</keyword>
<evidence type="ECO:0000256" key="6">
    <source>
        <dbReference type="ARBA" id="ARBA00022824"/>
    </source>
</evidence>
<evidence type="ECO:0000256" key="2">
    <source>
        <dbReference type="ARBA" id="ARBA00006931"/>
    </source>
</evidence>
<comment type="function">
    <text evidence="10">Involved in inositol deacylation of GPI-anchored proteins which plays important roles in the quality control and ER-associated degradation of GPI-anchored proteins.</text>
</comment>
<dbReference type="EMBL" id="MTSL01000093">
    <property type="protein sequence ID" value="PJF18966.1"/>
    <property type="molecule type" value="Genomic_DNA"/>
</dbReference>
<evidence type="ECO:0000256" key="7">
    <source>
        <dbReference type="ARBA" id="ARBA00022927"/>
    </source>
</evidence>
<evidence type="ECO:0000256" key="9">
    <source>
        <dbReference type="ARBA" id="ARBA00023136"/>
    </source>
</evidence>
<dbReference type="GO" id="GO:0005789">
    <property type="term" value="C:endoplasmic reticulum membrane"/>
    <property type="evidence" value="ECO:0007669"/>
    <property type="project" value="UniProtKB-SubCell"/>
</dbReference>
<comment type="caution">
    <text evidence="12">The sequence shown here is derived from an EMBL/GenBank/DDBJ whole genome shotgun (WGS) entry which is preliminary data.</text>
</comment>
<dbReference type="SUPFAM" id="SSF53474">
    <property type="entry name" value="alpha/beta-Hydrolases"/>
    <property type="match status" value="1"/>
</dbReference>